<dbReference type="GO" id="GO:0003677">
    <property type="term" value="F:DNA binding"/>
    <property type="evidence" value="ECO:0007669"/>
    <property type="project" value="InterPro"/>
</dbReference>
<dbReference type="SUPFAM" id="SSF46894">
    <property type="entry name" value="C-terminal effector domain of the bipartite response regulators"/>
    <property type="match status" value="1"/>
</dbReference>
<dbReference type="SMART" id="SM00421">
    <property type="entry name" value="HTH_LUXR"/>
    <property type="match status" value="1"/>
</dbReference>
<keyword evidence="3" id="KW-1185">Reference proteome</keyword>
<protein>
    <recommendedName>
        <fullName evidence="1">HTH luxR-type domain-containing protein</fullName>
    </recommendedName>
</protein>
<dbReference type="Proteomes" id="UP000233491">
    <property type="component" value="Unassembled WGS sequence"/>
</dbReference>
<evidence type="ECO:0000313" key="2">
    <source>
        <dbReference type="EMBL" id="PKR89019.1"/>
    </source>
</evidence>
<dbReference type="RefSeq" id="WP_101289763.1">
    <property type="nucleotide sequence ID" value="NZ_FOUQ01000016.1"/>
</dbReference>
<reference evidence="2 3" key="1">
    <citation type="submission" date="2017-12" db="EMBL/GenBank/DDBJ databases">
        <title>Anaerobic carbon monoxide metabolism by Pleomorphomonas carboxyditropha sp. nov., a new mesophilic hydrogenogenic carboxidotroph.</title>
        <authorList>
            <person name="Esquivel-Elizondo S."/>
            <person name="Krajmalnik-Brown R."/>
        </authorList>
    </citation>
    <scope>NUCLEOTIDE SEQUENCE [LARGE SCALE GENOMIC DNA]</scope>
    <source>
        <strain evidence="2 3">R5-392</strain>
    </source>
</reference>
<evidence type="ECO:0000259" key="1">
    <source>
        <dbReference type="PROSITE" id="PS50043"/>
    </source>
</evidence>
<dbReference type="PRINTS" id="PR00038">
    <property type="entry name" value="HTHLUXR"/>
</dbReference>
<dbReference type="Pfam" id="PF00196">
    <property type="entry name" value="GerE"/>
    <property type="match status" value="1"/>
</dbReference>
<sequence length="368" mass="40210">MEQDRIIDKLYEAALIPEKWNDLLVTINREVGTFAGVIFTQSEIGRAFIATPEAEEIFQKFIEGGWDKKNSRMERANKLDHAGFLCDLDVFKESELASEPLYRDFLYPHGLGWSVGTHIAVPNGDVLAASFDGKLRDGPIPREKIAWLDAIRPHLARALSMMARLQIATIARIADGLGAFGLPACVVNASGKLLSANSLMEPLIPSVLVDSRARIALRNPGGDALLKQVLGREPTRDGWSDVMSIPVPATEDQPACVVHLLPIRGNGRDLLPRGIFILAVSILASSALPDASLLRGLFDLTPMEAKVARLVALGTSTEEICRLSRISRNTLKSHLKAIYAKTGTDHQAYLVRLLSGAPMPQSWLAHES</sequence>
<dbReference type="AlphaFoldDB" id="A0A1I4WD58"/>
<gene>
    <name evidence="2" type="ORF">CXZ10_13000</name>
</gene>
<evidence type="ECO:0000313" key="3">
    <source>
        <dbReference type="Proteomes" id="UP000233491"/>
    </source>
</evidence>
<dbReference type="InterPro" id="IPR000792">
    <property type="entry name" value="Tscrpt_reg_LuxR_C"/>
</dbReference>
<feature type="domain" description="HTH luxR-type" evidence="1">
    <location>
        <begin position="293"/>
        <end position="358"/>
    </location>
</feature>
<dbReference type="InterPro" id="IPR036388">
    <property type="entry name" value="WH-like_DNA-bd_sf"/>
</dbReference>
<proteinExistence type="predicted"/>
<name>A0A1I4WD58_9HYPH</name>
<dbReference type="GO" id="GO:0006355">
    <property type="term" value="P:regulation of DNA-templated transcription"/>
    <property type="evidence" value="ECO:0007669"/>
    <property type="project" value="InterPro"/>
</dbReference>
<comment type="caution">
    <text evidence="2">The sequence shown here is derived from an EMBL/GenBank/DDBJ whole genome shotgun (WGS) entry which is preliminary data.</text>
</comment>
<dbReference type="InterPro" id="IPR016032">
    <property type="entry name" value="Sig_transdc_resp-reg_C-effctor"/>
</dbReference>
<dbReference type="OrthoDB" id="7444822at2"/>
<organism evidence="2 3">
    <name type="scientific">Pleomorphomonas diazotrophica</name>
    <dbReference type="NCBI Taxonomy" id="1166257"/>
    <lineage>
        <taxon>Bacteria</taxon>
        <taxon>Pseudomonadati</taxon>
        <taxon>Pseudomonadota</taxon>
        <taxon>Alphaproteobacteria</taxon>
        <taxon>Hyphomicrobiales</taxon>
        <taxon>Pleomorphomonadaceae</taxon>
        <taxon>Pleomorphomonas</taxon>
    </lineage>
</organism>
<dbReference type="Gene3D" id="1.10.10.10">
    <property type="entry name" value="Winged helix-like DNA-binding domain superfamily/Winged helix DNA-binding domain"/>
    <property type="match status" value="1"/>
</dbReference>
<dbReference type="PROSITE" id="PS50043">
    <property type="entry name" value="HTH_LUXR_2"/>
    <property type="match status" value="1"/>
</dbReference>
<accession>A0A1I4WD58</accession>
<dbReference type="EMBL" id="PJNW01000009">
    <property type="protein sequence ID" value="PKR89019.1"/>
    <property type="molecule type" value="Genomic_DNA"/>
</dbReference>